<proteinExistence type="predicted"/>
<sequence>MKLSHHSSTFLTPLLPFVFITSTFVLFFSPNIHPGGLLTSASGHRPPGFAERQVQTGLPSSRPRSRWYLLGHLKYMRLSHFVRALYLQLQSAVFAVILEVVLRICFSKIKQ</sequence>
<keyword evidence="1" id="KW-0472">Membrane</keyword>
<evidence type="ECO:0000313" key="3">
    <source>
        <dbReference type="Proteomes" id="UP000261640"/>
    </source>
</evidence>
<keyword evidence="1" id="KW-0812">Transmembrane</keyword>
<keyword evidence="3" id="KW-1185">Reference proteome</keyword>
<dbReference type="AlphaFoldDB" id="A0A7N8XHF9"/>
<protein>
    <submittedName>
        <fullName evidence="2">Uncharacterized protein</fullName>
    </submittedName>
</protein>
<evidence type="ECO:0000313" key="2">
    <source>
        <dbReference type="Ensembl" id="ENSMAMP00000051001.1"/>
    </source>
</evidence>
<evidence type="ECO:0000256" key="1">
    <source>
        <dbReference type="SAM" id="Phobius"/>
    </source>
</evidence>
<organism evidence="2 3">
    <name type="scientific">Mastacembelus armatus</name>
    <name type="common">zig-zag eel</name>
    <dbReference type="NCBI Taxonomy" id="205130"/>
    <lineage>
        <taxon>Eukaryota</taxon>
        <taxon>Metazoa</taxon>
        <taxon>Chordata</taxon>
        <taxon>Craniata</taxon>
        <taxon>Vertebrata</taxon>
        <taxon>Euteleostomi</taxon>
        <taxon>Actinopterygii</taxon>
        <taxon>Neopterygii</taxon>
        <taxon>Teleostei</taxon>
        <taxon>Neoteleostei</taxon>
        <taxon>Acanthomorphata</taxon>
        <taxon>Anabantaria</taxon>
        <taxon>Synbranchiformes</taxon>
        <taxon>Mastacembelidae</taxon>
        <taxon>Mastacembelus</taxon>
    </lineage>
</organism>
<feature type="transmembrane region" description="Helical" evidence="1">
    <location>
        <begin position="9"/>
        <end position="28"/>
    </location>
</feature>
<feature type="transmembrane region" description="Helical" evidence="1">
    <location>
        <begin position="85"/>
        <end position="106"/>
    </location>
</feature>
<reference evidence="2" key="1">
    <citation type="submission" date="2025-08" db="UniProtKB">
        <authorList>
            <consortium name="Ensembl"/>
        </authorList>
    </citation>
    <scope>IDENTIFICATION</scope>
</reference>
<keyword evidence="1" id="KW-1133">Transmembrane helix</keyword>
<reference evidence="2" key="2">
    <citation type="submission" date="2025-09" db="UniProtKB">
        <authorList>
            <consortium name="Ensembl"/>
        </authorList>
    </citation>
    <scope>IDENTIFICATION</scope>
</reference>
<name>A0A7N8XHF9_9TELE</name>
<accession>A0A7N8XHF9</accession>
<dbReference type="Ensembl" id="ENSMAMT00000040973.1">
    <property type="protein sequence ID" value="ENSMAMP00000051001.1"/>
    <property type="gene ID" value="ENSMAMG00000025578.1"/>
</dbReference>
<dbReference type="InParanoid" id="A0A7N8XHF9"/>
<dbReference type="Proteomes" id="UP000261640">
    <property type="component" value="Unplaced"/>
</dbReference>